<dbReference type="InterPro" id="IPR011650">
    <property type="entry name" value="Peptidase_M20_dimer"/>
</dbReference>
<evidence type="ECO:0000256" key="1">
    <source>
        <dbReference type="ARBA" id="ARBA00022723"/>
    </source>
</evidence>
<dbReference type="PANTHER" id="PTHR43808">
    <property type="entry name" value="ACETYLORNITHINE DEACETYLASE"/>
    <property type="match status" value="1"/>
</dbReference>
<evidence type="ECO:0000256" key="2">
    <source>
        <dbReference type="ARBA" id="ARBA00022801"/>
    </source>
</evidence>
<reference evidence="4 5" key="1">
    <citation type="submission" date="2020-04" db="EMBL/GenBank/DDBJ databases">
        <title>Azohydromonas sp. isolated from soil.</title>
        <authorList>
            <person name="Dahal R.H."/>
        </authorList>
    </citation>
    <scope>NUCLEOTIDE SEQUENCE [LARGE SCALE GENOMIC DNA]</scope>
    <source>
        <strain evidence="4 5">G-1-1-14</strain>
    </source>
</reference>
<dbReference type="GO" id="GO:0046872">
    <property type="term" value="F:metal ion binding"/>
    <property type="evidence" value="ECO:0007669"/>
    <property type="project" value="UniProtKB-KW"/>
</dbReference>
<organism evidence="4 5">
    <name type="scientific">Azohydromonas caseinilytica</name>
    <dbReference type="NCBI Taxonomy" id="2728836"/>
    <lineage>
        <taxon>Bacteria</taxon>
        <taxon>Pseudomonadati</taxon>
        <taxon>Pseudomonadota</taxon>
        <taxon>Betaproteobacteria</taxon>
        <taxon>Burkholderiales</taxon>
        <taxon>Sphaerotilaceae</taxon>
        <taxon>Azohydromonas</taxon>
    </lineage>
</organism>
<dbReference type="SUPFAM" id="SSF55031">
    <property type="entry name" value="Bacterial exopeptidase dimerisation domain"/>
    <property type="match status" value="1"/>
</dbReference>
<name>A0A848F7K8_9BURK</name>
<dbReference type="GO" id="GO:0016787">
    <property type="term" value="F:hydrolase activity"/>
    <property type="evidence" value="ECO:0007669"/>
    <property type="project" value="UniProtKB-KW"/>
</dbReference>
<feature type="domain" description="Peptidase M20 dimerisation" evidence="3">
    <location>
        <begin position="191"/>
        <end position="300"/>
    </location>
</feature>
<dbReference type="Proteomes" id="UP000574067">
    <property type="component" value="Unassembled WGS sequence"/>
</dbReference>
<evidence type="ECO:0000259" key="3">
    <source>
        <dbReference type="Pfam" id="PF07687"/>
    </source>
</evidence>
<gene>
    <name evidence="4" type="ORF">HHL10_06900</name>
</gene>
<dbReference type="InterPro" id="IPR002933">
    <property type="entry name" value="Peptidase_M20"/>
</dbReference>
<sequence length="402" mass="42312">MSLPAHRSVPDVPEAEIVELLSALVRIPSRAGEDAMEPIVTAMAAWYARQGLAVERLQDEAGRPLGLYAELEGLAAPSGPQRPWVVLNATLDTAGFGEPGTWRHAPTSAVVEDGRLYGRGSADSKAGAALFCHLLRHFSRRRERFAGRLGLLLDLDEHSGGFGGARRFFDAPARRPDGVLIGYPGCERIVVGARGFLRARVTVAGIAAHSGGSSQRGVNAVVRAARLVGELEALELARDSADTGFPRPAQLTVTALHGGSGFTQVPDRCELSLDVRLTPALDAEAARRAIEAVLRRHDAAWAAPASSVAWLPGWPAYRLPDAQPLVAALRDSGRAVLGRELPTAVAGPSNIGNYLAALGVPALCGFGVEGQNLHAADESVGLASIAPVFRIYAGALRRLLAG</sequence>
<dbReference type="EMBL" id="JABBFW010000003">
    <property type="protein sequence ID" value="NML14705.1"/>
    <property type="molecule type" value="Genomic_DNA"/>
</dbReference>
<dbReference type="Pfam" id="PF01546">
    <property type="entry name" value="Peptidase_M20"/>
    <property type="match status" value="1"/>
</dbReference>
<keyword evidence="1" id="KW-0479">Metal-binding</keyword>
<evidence type="ECO:0000313" key="5">
    <source>
        <dbReference type="Proteomes" id="UP000574067"/>
    </source>
</evidence>
<dbReference type="InterPro" id="IPR050072">
    <property type="entry name" value="Peptidase_M20A"/>
</dbReference>
<dbReference type="Gene3D" id="3.30.70.360">
    <property type="match status" value="1"/>
</dbReference>
<dbReference type="RefSeq" id="WP_169159602.1">
    <property type="nucleotide sequence ID" value="NZ_JABBFW010000003.1"/>
</dbReference>
<protein>
    <submittedName>
        <fullName evidence="4">M20 family metallopeptidase</fullName>
    </submittedName>
</protein>
<dbReference type="InterPro" id="IPR036264">
    <property type="entry name" value="Bact_exopeptidase_dim_dom"/>
</dbReference>
<keyword evidence="2" id="KW-0378">Hydrolase</keyword>
<evidence type="ECO:0000313" key="4">
    <source>
        <dbReference type="EMBL" id="NML14705.1"/>
    </source>
</evidence>
<dbReference type="SUPFAM" id="SSF53187">
    <property type="entry name" value="Zn-dependent exopeptidases"/>
    <property type="match status" value="1"/>
</dbReference>
<keyword evidence="5" id="KW-1185">Reference proteome</keyword>
<dbReference type="Pfam" id="PF07687">
    <property type="entry name" value="M20_dimer"/>
    <property type="match status" value="1"/>
</dbReference>
<comment type="caution">
    <text evidence="4">The sequence shown here is derived from an EMBL/GenBank/DDBJ whole genome shotgun (WGS) entry which is preliminary data.</text>
</comment>
<dbReference type="Gene3D" id="3.40.630.10">
    <property type="entry name" value="Zn peptidases"/>
    <property type="match status" value="1"/>
</dbReference>
<proteinExistence type="predicted"/>
<dbReference type="AlphaFoldDB" id="A0A848F7K8"/>
<accession>A0A848F7K8</accession>